<reference evidence="1" key="1">
    <citation type="journal article" date="2007" name="PLoS ONE">
        <title>The first genome sequence of an elite grapevine cultivar (Pinot noir Vitis vinifera L.): coping with a highly heterozygous genome.</title>
        <authorList>
            <person name="Velasco R."/>
            <person name="Zharkikh A."/>
            <person name="Troggio M."/>
            <person name="Cartwright D.A."/>
            <person name="Cestaro A."/>
            <person name="Pruss D."/>
            <person name="Pindo M."/>
            <person name="FitzGerald L.M."/>
            <person name="Vezzulli S."/>
            <person name="Reid J."/>
            <person name="Malacarne G."/>
            <person name="Iliev D."/>
            <person name="Coppola G."/>
            <person name="Wardell B."/>
            <person name="Micheletti D."/>
            <person name="Macalma T."/>
            <person name="Facci M."/>
            <person name="Mitchell J.T."/>
            <person name="Perazzolli M."/>
            <person name="Eldredge G."/>
            <person name="Gatto P."/>
            <person name="Oyzerski R."/>
            <person name="Moretto M."/>
            <person name="Gutin N."/>
            <person name="Stefanini M."/>
            <person name="Chen Y."/>
            <person name="Segala C."/>
            <person name="Davenport C."/>
            <person name="Dematte L."/>
            <person name="Mraz A."/>
            <person name="Battilana J."/>
            <person name="Stormo K."/>
            <person name="Costa F."/>
            <person name="Tao Q."/>
            <person name="Si-Ammour A."/>
            <person name="Harkins T."/>
            <person name="Lackey A."/>
            <person name="Perbost C."/>
            <person name="Taillon B."/>
            <person name="Stella A."/>
            <person name="Solovyev V."/>
            <person name="Fawcett J.A."/>
            <person name="Sterck L."/>
            <person name="Vandepoele K."/>
            <person name="Grando S.M."/>
            <person name="Toppo S."/>
            <person name="Moser C."/>
            <person name="Lanchbury J."/>
            <person name="Bogden R."/>
            <person name="Skolnick M."/>
            <person name="Sgaramella V."/>
            <person name="Bhatnagar S.K."/>
            <person name="Fontana P."/>
            <person name="Gutin A."/>
            <person name="Van de Peer Y."/>
            <person name="Salamini F."/>
            <person name="Viola R."/>
        </authorList>
    </citation>
    <scope>NUCLEOTIDE SEQUENCE</scope>
</reference>
<evidence type="ECO:0000313" key="1">
    <source>
        <dbReference type="EMBL" id="CAN71747.1"/>
    </source>
</evidence>
<accession>A5AWA0</accession>
<name>A5AWA0_VITVI</name>
<sequence length="112" mass="12654">MALSPLHMQTVPLATRGIAHSTWEEFCPANVPPSPDILHPEFCPTNVPPYPDISHPAPDAGWERRTFQLPRLDMSGSYDSAYPESFSLSIQCRGVLLKLPDMCDRHFEIFLF</sequence>
<gene>
    <name evidence="1" type="ORF">VITISV_004372</name>
</gene>
<organism evidence="1">
    <name type="scientific">Vitis vinifera</name>
    <name type="common">Grape</name>
    <dbReference type="NCBI Taxonomy" id="29760"/>
    <lineage>
        <taxon>Eukaryota</taxon>
        <taxon>Viridiplantae</taxon>
        <taxon>Streptophyta</taxon>
        <taxon>Embryophyta</taxon>
        <taxon>Tracheophyta</taxon>
        <taxon>Spermatophyta</taxon>
        <taxon>Magnoliopsida</taxon>
        <taxon>eudicotyledons</taxon>
        <taxon>Gunneridae</taxon>
        <taxon>Pentapetalae</taxon>
        <taxon>rosids</taxon>
        <taxon>Vitales</taxon>
        <taxon>Vitaceae</taxon>
        <taxon>Viteae</taxon>
        <taxon>Vitis</taxon>
    </lineage>
</organism>
<protein>
    <submittedName>
        <fullName evidence="1">Uncharacterized protein</fullName>
    </submittedName>
</protein>
<dbReference type="EMBL" id="AM437905">
    <property type="protein sequence ID" value="CAN71747.1"/>
    <property type="molecule type" value="Genomic_DNA"/>
</dbReference>
<dbReference type="AlphaFoldDB" id="A5AWA0"/>
<proteinExistence type="predicted"/>